<protein>
    <submittedName>
        <fullName evidence="1">Uncharacterized protein</fullName>
    </submittedName>
</protein>
<evidence type="ECO:0000313" key="1">
    <source>
        <dbReference type="EMBL" id="KAK9123465.1"/>
    </source>
</evidence>
<organism evidence="1 2">
    <name type="scientific">Stephania japonica</name>
    <dbReference type="NCBI Taxonomy" id="461633"/>
    <lineage>
        <taxon>Eukaryota</taxon>
        <taxon>Viridiplantae</taxon>
        <taxon>Streptophyta</taxon>
        <taxon>Embryophyta</taxon>
        <taxon>Tracheophyta</taxon>
        <taxon>Spermatophyta</taxon>
        <taxon>Magnoliopsida</taxon>
        <taxon>Ranunculales</taxon>
        <taxon>Menispermaceae</taxon>
        <taxon>Menispermoideae</taxon>
        <taxon>Cissampelideae</taxon>
        <taxon>Stephania</taxon>
    </lineage>
</organism>
<evidence type="ECO:0000313" key="2">
    <source>
        <dbReference type="Proteomes" id="UP001417504"/>
    </source>
</evidence>
<name>A0AAP0IYF5_9MAGN</name>
<comment type="caution">
    <text evidence="1">The sequence shown here is derived from an EMBL/GenBank/DDBJ whole genome shotgun (WGS) entry which is preliminary data.</text>
</comment>
<proteinExistence type="predicted"/>
<gene>
    <name evidence="1" type="ORF">Sjap_013067</name>
</gene>
<sequence length="107" mass="11963">MSTFSIPLFYSNLVVKLGLHHFIVHRNQSLSITLIALAPLPALTPLPLSLSLTLIATFEPLLLHKLSALLHLVRALHTSSSAGFDNIRQSSLALLSYYFCYWAQQQF</sequence>
<dbReference type="Proteomes" id="UP001417504">
    <property type="component" value="Unassembled WGS sequence"/>
</dbReference>
<dbReference type="EMBL" id="JBBNAE010000005">
    <property type="protein sequence ID" value="KAK9123465.1"/>
    <property type="molecule type" value="Genomic_DNA"/>
</dbReference>
<reference evidence="1 2" key="1">
    <citation type="submission" date="2024-01" db="EMBL/GenBank/DDBJ databases">
        <title>Genome assemblies of Stephania.</title>
        <authorList>
            <person name="Yang L."/>
        </authorList>
    </citation>
    <scope>NUCLEOTIDE SEQUENCE [LARGE SCALE GENOMIC DNA]</scope>
    <source>
        <strain evidence="1">QJT</strain>
        <tissue evidence="1">Leaf</tissue>
    </source>
</reference>
<keyword evidence="2" id="KW-1185">Reference proteome</keyword>
<dbReference type="AlphaFoldDB" id="A0AAP0IYF5"/>
<accession>A0AAP0IYF5</accession>